<dbReference type="Proteomes" id="UP000805649">
    <property type="component" value="Unassembled WGS sequence"/>
</dbReference>
<accession>A0ACC3YQA0</accession>
<organism evidence="1 2">
    <name type="scientific">Colletotrichum truncatum</name>
    <name type="common">Anthracnose fungus</name>
    <name type="synonym">Colletotrichum capsici</name>
    <dbReference type="NCBI Taxonomy" id="5467"/>
    <lineage>
        <taxon>Eukaryota</taxon>
        <taxon>Fungi</taxon>
        <taxon>Dikarya</taxon>
        <taxon>Ascomycota</taxon>
        <taxon>Pezizomycotina</taxon>
        <taxon>Sordariomycetes</taxon>
        <taxon>Hypocreomycetidae</taxon>
        <taxon>Glomerellales</taxon>
        <taxon>Glomerellaceae</taxon>
        <taxon>Colletotrichum</taxon>
        <taxon>Colletotrichum truncatum species complex</taxon>
    </lineage>
</organism>
<sequence length="448" mass="50737">MDDKEGQTKPTAARITTTEPRFKFPDWMVWYKKPEYRDFREYATAIRTGKRPLSRDGRDKSPIPARLSLEKVLANETCSPMSLYDFYMYLKYIEFSPENLEFFVWFRNYEAIYAKTGSLKDFPVGKKDPDAESSRDSVTESTIGSIHKLPSIKMSEFECDPEAANETMSHIVQLIAPEAACRPNSKCAPTGRDRIKSWANACAKPACSNTVATVIPARIAPNSAYRVELNAVVKTFLLPDSEKELNIPPAMRDQALLDLQHSSDPAHLRPIADHVYGLLKNCSHRNFVRLGVSNGTFETLCMATSVGIALTIGGFLCVILRAFVPFMGAHSRYNAFAPWPMWFVGMSLILSGLRGSCFFLLLFTRRQPLPWERFDDSESLLSQRTGLMKFLSRMMIFDRKIRVKDVHLRRLQHKIVLQAMLGGAIFACLCCLLFVLLPVWSQSSLSEV</sequence>
<protein>
    <submittedName>
        <fullName evidence="1">Uncharacterized protein</fullName>
    </submittedName>
</protein>
<keyword evidence="2" id="KW-1185">Reference proteome</keyword>
<evidence type="ECO:0000313" key="1">
    <source>
        <dbReference type="EMBL" id="KAL0934099.1"/>
    </source>
</evidence>
<name>A0ACC3YQA0_COLTU</name>
<evidence type="ECO:0000313" key="2">
    <source>
        <dbReference type="Proteomes" id="UP000805649"/>
    </source>
</evidence>
<proteinExistence type="predicted"/>
<dbReference type="EMBL" id="VUJX02000007">
    <property type="protein sequence ID" value="KAL0934099.1"/>
    <property type="molecule type" value="Genomic_DNA"/>
</dbReference>
<reference evidence="1 2" key="1">
    <citation type="journal article" date="2020" name="Phytopathology">
        <title>Genome Sequence Resources of Colletotrichum truncatum, C. plurivorum, C. musicola, and C. sojae: Four Species Pathogenic to Soybean (Glycine max).</title>
        <authorList>
            <person name="Rogerio F."/>
            <person name="Boufleur T.R."/>
            <person name="Ciampi-Guillardi M."/>
            <person name="Sukno S.A."/>
            <person name="Thon M.R."/>
            <person name="Massola Junior N.S."/>
            <person name="Baroncelli R."/>
        </authorList>
    </citation>
    <scope>NUCLEOTIDE SEQUENCE [LARGE SCALE GENOMIC DNA]</scope>
    <source>
        <strain evidence="1 2">CMES1059</strain>
    </source>
</reference>
<comment type="caution">
    <text evidence="1">The sequence shown here is derived from an EMBL/GenBank/DDBJ whole genome shotgun (WGS) entry which is preliminary data.</text>
</comment>
<gene>
    <name evidence="1" type="ORF">CTRU02_210898</name>
</gene>